<organism evidence="1 2">
    <name type="scientific">Diversispora epigaea</name>
    <dbReference type="NCBI Taxonomy" id="1348612"/>
    <lineage>
        <taxon>Eukaryota</taxon>
        <taxon>Fungi</taxon>
        <taxon>Fungi incertae sedis</taxon>
        <taxon>Mucoromycota</taxon>
        <taxon>Glomeromycotina</taxon>
        <taxon>Glomeromycetes</taxon>
        <taxon>Diversisporales</taxon>
        <taxon>Diversisporaceae</taxon>
        <taxon>Diversispora</taxon>
    </lineage>
</organism>
<dbReference type="EMBL" id="PQFF01000557">
    <property type="protein sequence ID" value="RHZ45054.1"/>
    <property type="molecule type" value="Genomic_DNA"/>
</dbReference>
<comment type="caution">
    <text evidence="1">The sequence shown here is derived from an EMBL/GenBank/DDBJ whole genome shotgun (WGS) entry which is preliminary data.</text>
</comment>
<sequence length="67" mass="8045">MLLNTEKTDLEDKNENQRYLIGEIKKEFESKKNLRCLHSNVLEIQGAQHRLHHTSWYKDVIKTRGYC</sequence>
<dbReference type="AlphaFoldDB" id="A0A397G5C6"/>
<evidence type="ECO:0000313" key="1">
    <source>
        <dbReference type="EMBL" id="RHZ45054.1"/>
    </source>
</evidence>
<dbReference type="Proteomes" id="UP000266861">
    <property type="component" value="Unassembled WGS sequence"/>
</dbReference>
<protein>
    <submittedName>
        <fullName evidence="1">Uncharacterized protein</fullName>
    </submittedName>
</protein>
<keyword evidence="2" id="KW-1185">Reference proteome</keyword>
<gene>
    <name evidence="1" type="ORF">Glove_692g45</name>
</gene>
<accession>A0A397G5C6</accession>
<name>A0A397G5C6_9GLOM</name>
<reference evidence="1 2" key="1">
    <citation type="submission" date="2018-08" db="EMBL/GenBank/DDBJ databases">
        <title>Genome and evolution of the arbuscular mycorrhizal fungus Diversispora epigaea (formerly Glomus versiforme) and its bacterial endosymbionts.</title>
        <authorList>
            <person name="Sun X."/>
            <person name="Fei Z."/>
            <person name="Harrison M."/>
        </authorList>
    </citation>
    <scope>NUCLEOTIDE SEQUENCE [LARGE SCALE GENOMIC DNA]</scope>
    <source>
        <strain evidence="1 2">IT104</strain>
    </source>
</reference>
<evidence type="ECO:0000313" key="2">
    <source>
        <dbReference type="Proteomes" id="UP000266861"/>
    </source>
</evidence>
<proteinExistence type="predicted"/>